<evidence type="ECO:0000256" key="8">
    <source>
        <dbReference type="ARBA" id="ARBA00032582"/>
    </source>
</evidence>
<protein>
    <recommendedName>
        <fullName evidence="3">Mediator of RNA polymerase II transcription subunit 29</fullName>
    </recommendedName>
    <alternativeName>
        <fullName evidence="8">Intersex-like protein</fullName>
    </alternativeName>
    <alternativeName>
        <fullName evidence="7">Mediator complex subunit 29</fullName>
    </alternativeName>
</protein>
<evidence type="ECO:0000313" key="10">
    <source>
        <dbReference type="Ensembl" id="ENSNPEP00000009639.1"/>
    </source>
</evidence>
<evidence type="ECO:0000256" key="5">
    <source>
        <dbReference type="ARBA" id="ARBA00023163"/>
    </source>
</evidence>
<comment type="subcellular location">
    <subcellularLocation>
        <location evidence="1">Nucleus</location>
    </subcellularLocation>
</comment>
<evidence type="ECO:0000256" key="1">
    <source>
        <dbReference type="ARBA" id="ARBA00004123"/>
    </source>
</evidence>
<dbReference type="GO" id="GO:0016592">
    <property type="term" value="C:mediator complex"/>
    <property type="evidence" value="ECO:0007669"/>
    <property type="project" value="InterPro"/>
</dbReference>
<evidence type="ECO:0000256" key="6">
    <source>
        <dbReference type="ARBA" id="ARBA00023242"/>
    </source>
</evidence>
<dbReference type="Proteomes" id="UP000694420">
    <property type="component" value="Unplaced"/>
</dbReference>
<dbReference type="GO" id="GO:0003712">
    <property type="term" value="F:transcription coregulator activity"/>
    <property type="evidence" value="ECO:0007669"/>
    <property type="project" value="TreeGrafter"/>
</dbReference>
<evidence type="ECO:0000313" key="11">
    <source>
        <dbReference type="Proteomes" id="UP000694420"/>
    </source>
</evidence>
<reference evidence="10" key="2">
    <citation type="submission" date="2025-09" db="UniProtKB">
        <authorList>
            <consortium name="Ensembl"/>
        </authorList>
    </citation>
    <scope>IDENTIFICATION</scope>
</reference>
<feature type="region of interest" description="Disordered" evidence="9">
    <location>
        <begin position="1"/>
        <end position="64"/>
    </location>
</feature>
<feature type="compositionally biased region" description="Pro residues" evidence="9">
    <location>
        <begin position="1"/>
        <end position="11"/>
    </location>
</feature>
<dbReference type="GO" id="GO:0006357">
    <property type="term" value="P:regulation of transcription by RNA polymerase II"/>
    <property type="evidence" value="ECO:0007669"/>
    <property type="project" value="TreeGrafter"/>
</dbReference>
<keyword evidence="5" id="KW-0804">Transcription</keyword>
<evidence type="ECO:0000256" key="3">
    <source>
        <dbReference type="ARBA" id="ARBA00019684"/>
    </source>
</evidence>
<keyword evidence="4" id="KW-0805">Transcription regulation</keyword>
<dbReference type="AlphaFoldDB" id="A0A8C7ECA6"/>
<accession>A0A8C7ECA6</accession>
<keyword evidence="11" id="KW-1185">Reference proteome</keyword>
<evidence type="ECO:0000256" key="4">
    <source>
        <dbReference type="ARBA" id="ARBA00023015"/>
    </source>
</evidence>
<feature type="compositionally biased region" description="Polar residues" evidence="9">
    <location>
        <begin position="35"/>
        <end position="46"/>
    </location>
</feature>
<evidence type="ECO:0000256" key="9">
    <source>
        <dbReference type="SAM" id="MobiDB-lite"/>
    </source>
</evidence>
<comment type="similarity">
    <text evidence="2">Belongs to the Mediator complex subunit 29 family.</text>
</comment>
<dbReference type="PANTHER" id="PTHR28314:SF1">
    <property type="entry name" value="MEDIATOR OF RNA POLYMERASE II TRANSCRIPTION SUBUNIT 29"/>
    <property type="match status" value="1"/>
</dbReference>
<organism evidence="10 11">
    <name type="scientific">Nothoprocta perdicaria</name>
    <name type="common">Chilean tinamou</name>
    <name type="synonym">Crypturus perdicarius</name>
    <dbReference type="NCBI Taxonomy" id="30464"/>
    <lineage>
        <taxon>Eukaryota</taxon>
        <taxon>Metazoa</taxon>
        <taxon>Chordata</taxon>
        <taxon>Craniata</taxon>
        <taxon>Vertebrata</taxon>
        <taxon>Euteleostomi</taxon>
        <taxon>Archelosauria</taxon>
        <taxon>Archosauria</taxon>
        <taxon>Dinosauria</taxon>
        <taxon>Saurischia</taxon>
        <taxon>Theropoda</taxon>
        <taxon>Coelurosauria</taxon>
        <taxon>Aves</taxon>
        <taxon>Palaeognathae</taxon>
        <taxon>Tinamiformes</taxon>
        <taxon>Tinamidae</taxon>
        <taxon>Nothoprocta</taxon>
    </lineage>
</organism>
<sequence>ILGVPVTPPIPTSTLGVSPAPEGHPGQLQVPPTPSLGSPNPRSTSGCPLFPPNPRSTPGCPHGLGSPTLMKVAAQNLVQNSNIDNGQKSADGALQRFDKSLEEFYALCDQLELCLRLAHECLSQSFDSTKHSPTLVPTATKPEAGAGESLPYTQYLPLIKAQIAGAKDIHNALLEGANKITGKLPAQGDLGGGSL</sequence>
<proteinExistence type="inferred from homology"/>
<reference evidence="10" key="1">
    <citation type="submission" date="2025-08" db="UniProtKB">
        <authorList>
            <consortium name="Ensembl"/>
        </authorList>
    </citation>
    <scope>IDENTIFICATION</scope>
</reference>
<dbReference type="InterPro" id="IPR021018">
    <property type="entry name" value="Mediator_Med29_met"/>
</dbReference>
<name>A0A8C7ECA6_NOTPE</name>
<keyword evidence="6" id="KW-0539">Nucleus</keyword>
<dbReference type="Ensembl" id="ENSNPET00000009877.1">
    <property type="protein sequence ID" value="ENSNPEP00000009639.1"/>
    <property type="gene ID" value="ENSNPEG00000007212.1"/>
</dbReference>
<dbReference type="Pfam" id="PF11568">
    <property type="entry name" value="Med29"/>
    <property type="match status" value="1"/>
</dbReference>
<evidence type="ECO:0000256" key="2">
    <source>
        <dbReference type="ARBA" id="ARBA00009851"/>
    </source>
</evidence>
<dbReference type="PANTHER" id="PTHR28314">
    <property type="entry name" value="MEDIATOR OF RNA POLYMERASE II TRANSCRIPTION SUBUNIT 29"/>
    <property type="match status" value="1"/>
</dbReference>
<evidence type="ECO:0000256" key="7">
    <source>
        <dbReference type="ARBA" id="ARBA00031963"/>
    </source>
</evidence>